<organism evidence="3 4">
    <name type="scientific">Talaromyces rugulosus</name>
    <name type="common">Penicillium rugulosum</name>
    <dbReference type="NCBI Taxonomy" id="121627"/>
    <lineage>
        <taxon>Eukaryota</taxon>
        <taxon>Fungi</taxon>
        <taxon>Dikarya</taxon>
        <taxon>Ascomycota</taxon>
        <taxon>Pezizomycotina</taxon>
        <taxon>Eurotiomycetes</taxon>
        <taxon>Eurotiomycetidae</taxon>
        <taxon>Eurotiales</taxon>
        <taxon>Trichocomaceae</taxon>
        <taxon>Talaromyces</taxon>
        <taxon>Talaromyces sect. Islandici</taxon>
    </lineage>
</organism>
<gene>
    <name evidence="3" type="ORF">TRUGW13939_05832</name>
</gene>
<dbReference type="GO" id="GO:0016616">
    <property type="term" value="F:oxidoreductase activity, acting on the CH-OH group of donors, NAD or NADP as acceptor"/>
    <property type="evidence" value="ECO:0007669"/>
    <property type="project" value="TreeGrafter"/>
</dbReference>
<evidence type="ECO:0000256" key="2">
    <source>
        <dbReference type="ARBA" id="ARBA00023002"/>
    </source>
</evidence>
<dbReference type="EMBL" id="CP055900">
    <property type="protein sequence ID" value="QKX58705.1"/>
    <property type="molecule type" value="Genomic_DNA"/>
</dbReference>
<evidence type="ECO:0000313" key="3">
    <source>
        <dbReference type="EMBL" id="QKX58705.1"/>
    </source>
</evidence>
<dbReference type="Pfam" id="PF00106">
    <property type="entry name" value="adh_short"/>
    <property type="match status" value="1"/>
</dbReference>
<dbReference type="Gene3D" id="3.40.50.720">
    <property type="entry name" value="NAD(P)-binding Rossmann-like Domain"/>
    <property type="match status" value="1"/>
</dbReference>
<evidence type="ECO:0000256" key="1">
    <source>
        <dbReference type="ARBA" id="ARBA00006484"/>
    </source>
</evidence>
<dbReference type="GO" id="GO:0005737">
    <property type="term" value="C:cytoplasm"/>
    <property type="evidence" value="ECO:0007669"/>
    <property type="project" value="TreeGrafter"/>
</dbReference>
<dbReference type="GeneID" id="55993329"/>
<protein>
    <submittedName>
        <fullName evidence="3">Uncharacterized protein</fullName>
    </submittedName>
</protein>
<dbReference type="InterPro" id="IPR036291">
    <property type="entry name" value="NAD(P)-bd_dom_sf"/>
</dbReference>
<dbReference type="RefSeq" id="XP_035344883.1">
    <property type="nucleotide sequence ID" value="XM_035488990.1"/>
</dbReference>
<sequence>MKDLRGKSAIVTGGGSGINLALSQLLVDSGCNVLIADLRLHATAQEWMQTISQKQQNTQQARIGRVEFVQTDVTSWPQLEHTFEVCIQVFNTPCPDIIIPGAGIYEPLSQSSELSFWADPGTENDFGHYKVLDINLIHPIKMTRIAIKRFIEIKNCTRPSTLSSEMCVLHVSSIAGQRSGMATPLYQASKHGINSFVRGMAPLQDLLGIRIVGVAPGTIRTPLFTEDPSAAKILDLDKDFLLPPQEVAQAMMALITRPQKYKPGTILEVCDVGGEDRWREADLLNDPGPSGPASKTSNKGRAIEEILQLLGVEIGPVSGSKGVKNE</sequence>
<keyword evidence="2" id="KW-0560">Oxidoreductase</keyword>
<dbReference type="OrthoDB" id="5296at2759"/>
<dbReference type="KEGG" id="trg:TRUGW13939_05832"/>
<comment type="similarity">
    <text evidence="1">Belongs to the short-chain dehydrogenases/reductases (SDR) family.</text>
</comment>
<dbReference type="PANTHER" id="PTHR44229:SF4">
    <property type="entry name" value="15-HYDROXYPROSTAGLANDIN DEHYDROGENASE [NAD(+)]"/>
    <property type="match status" value="1"/>
</dbReference>
<dbReference type="AlphaFoldDB" id="A0A7H8QZ14"/>
<dbReference type="PANTHER" id="PTHR44229">
    <property type="entry name" value="15-HYDROXYPROSTAGLANDIN DEHYDROGENASE [NAD(+)]"/>
    <property type="match status" value="1"/>
</dbReference>
<dbReference type="PRINTS" id="PR00081">
    <property type="entry name" value="GDHRDH"/>
</dbReference>
<evidence type="ECO:0000313" key="4">
    <source>
        <dbReference type="Proteomes" id="UP000509510"/>
    </source>
</evidence>
<dbReference type="InterPro" id="IPR002347">
    <property type="entry name" value="SDR_fam"/>
</dbReference>
<name>A0A7H8QZ14_TALRU</name>
<dbReference type="SUPFAM" id="SSF51735">
    <property type="entry name" value="NAD(P)-binding Rossmann-fold domains"/>
    <property type="match status" value="1"/>
</dbReference>
<keyword evidence="4" id="KW-1185">Reference proteome</keyword>
<reference evidence="4" key="1">
    <citation type="submission" date="2020-06" db="EMBL/GenBank/DDBJ databases">
        <title>A chromosome-scale genome assembly of Talaromyces rugulosus W13939.</title>
        <authorList>
            <person name="Wang B."/>
            <person name="Guo L."/>
            <person name="Ye K."/>
            <person name="Wang L."/>
        </authorList>
    </citation>
    <scope>NUCLEOTIDE SEQUENCE [LARGE SCALE GENOMIC DNA]</scope>
    <source>
        <strain evidence="4">W13939</strain>
    </source>
</reference>
<accession>A0A7H8QZ14</accession>
<proteinExistence type="inferred from homology"/>
<dbReference type="Proteomes" id="UP000509510">
    <property type="component" value="Chromosome III"/>
</dbReference>